<reference evidence="1 2" key="1">
    <citation type="submission" date="2011-07" db="EMBL/GenBank/DDBJ databases">
        <title>Genome Sequence of Propionibacterium acnes SK182B-JCVI.</title>
        <authorList>
            <person name="Durkin A.S."/>
            <person name="Madupu R."/>
            <person name="Hostetler J."/>
            <person name="Radune D."/>
            <person name="Torralba M."/>
            <person name="Methe B."/>
            <person name="Sutton G."/>
            <person name="Strausberg R.L."/>
            <person name="Nelson K.E."/>
        </authorList>
    </citation>
    <scope>NUCLEOTIDE SEQUENCE [LARGE SCALE GENOMIC DNA]</scope>
    <source>
        <strain evidence="1 2">SK182B-JCVI</strain>
    </source>
</reference>
<dbReference type="PATRIC" id="fig|1051006.4.peg.1726"/>
<name>F9NX15_9ACTN</name>
<dbReference type="EMBL" id="AFUN01000038">
    <property type="protein sequence ID" value="EGR95393.1"/>
    <property type="molecule type" value="Genomic_DNA"/>
</dbReference>
<evidence type="ECO:0000313" key="1">
    <source>
        <dbReference type="EMBL" id="EGR95393.1"/>
    </source>
</evidence>
<evidence type="ECO:0000313" key="2">
    <source>
        <dbReference type="Proteomes" id="UP000007832"/>
    </source>
</evidence>
<sequence length="56" mass="6186">MLSGKSRPAVYGNQYRIAGWRWSTKLLKRKGSSRPATYRAYEGAQAMPGIVTPSSP</sequence>
<gene>
    <name evidence="1" type="ORF">HMPREF1162_1992</name>
</gene>
<accession>F9NX15</accession>
<proteinExistence type="predicted"/>
<protein>
    <submittedName>
        <fullName evidence="1">Conserved domain protein</fullName>
    </submittedName>
</protein>
<dbReference type="Proteomes" id="UP000007832">
    <property type="component" value="Unassembled WGS sequence"/>
</dbReference>
<organism evidence="1 2">
    <name type="scientific">[Propionibacterium] namnetense SK182B-JCVI</name>
    <dbReference type="NCBI Taxonomy" id="1051006"/>
    <lineage>
        <taxon>Bacteria</taxon>
        <taxon>Bacillati</taxon>
        <taxon>Actinomycetota</taxon>
        <taxon>Actinomycetes</taxon>
        <taxon>Propionibacteriales</taxon>
        <taxon>Propionibacteriaceae</taxon>
        <taxon>Cutibacterium</taxon>
    </lineage>
</organism>
<comment type="caution">
    <text evidence="1">The sequence shown here is derived from an EMBL/GenBank/DDBJ whole genome shotgun (WGS) entry which is preliminary data.</text>
</comment>
<dbReference type="AlphaFoldDB" id="F9NX15"/>